<proteinExistence type="predicted"/>
<keyword evidence="2" id="KW-1185">Reference proteome</keyword>
<organism evidence="1 2">
    <name type="scientific">Dermacentor silvarum</name>
    <name type="common">Tick</name>
    <dbReference type="NCBI Taxonomy" id="543639"/>
    <lineage>
        <taxon>Eukaryota</taxon>
        <taxon>Metazoa</taxon>
        <taxon>Ecdysozoa</taxon>
        <taxon>Arthropoda</taxon>
        <taxon>Chelicerata</taxon>
        <taxon>Arachnida</taxon>
        <taxon>Acari</taxon>
        <taxon>Parasitiformes</taxon>
        <taxon>Ixodida</taxon>
        <taxon>Ixodoidea</taxon>
        <taxon>Ixodidae</taxon>
        <taxon>Rhipicephalinae</taxon>
        <taxon>Dermacentor</taxon>
    </lineage>
</organism>
<dbReference type="EMBL" id="CM023470">
    <property type="protein sequence ID" value="KAH7979724.1"/>
    <property type="molecule type" value="Genomic_DNA"/>
</dbReference>
<sequence>MAREQGEVGEFVNARPKSSGDAPAACRRRGRRRLFSTPKQGVENCDRRGAVGSQHLKRTQPWMDFADTTKFSIPKSTEEVISRMKSNVDHFCINYGVIFLVILASCFVTSISLVVSVIVVGAVCAALNLHDNDEAAVQWGTRLMVSKKHRLGAAALVALPLLHAADIWAAVIWSLSAALVIAIVHSTLYAELGSHKSFAKNRDDDIMDPLE</sequence>
<dbReference type="Proteomes" id="UP000821865">
    <property type="component" value="Chromosome 1"/>
</dbReference>
<reference evidence="1" key="1">
    <citation type="submission" date="2020-05" db="EMBL/GenBank/DDBJ databases">
        <title>Large-scale comparative analyses of tick genomes elucidate their genetic diversity and vector capacities.</title>
        <authorList>
            <person name="Jia N."/>
            <person name="Wang J."/>
            <person name="Shi W."/>
            <person name="Du L."/>
            <person name="Sun Y."/>
            <person name="Zhan W."/>
            <person name="Jiang J."/>
            <person name="Wang Q."/>
            <person name="Zhang B."/>
            <person name="Ji P."/>
            <person name="Sakyi L.B."/>
            <person name="Cui X."/>
            <person name="Yuan T."/>
            <person name="Jiang B."/>
            <person name="Yang W."/>
            <person name="Lam T.T.-Y."/>
            <person name="Chang Q."/>
            <person name="Ding S."/>
            <person name="Wang X."/>
            <person name="Zhu J."/>
            <person name="Ruan X."/>
            <person name="Zhao L."/>
            <person name="Wei J."/>
            <person name="Que T."/>
            <person name="Du C."/>
            <person name="Cheng J."/>
            <person name="Dai P."/>
            <person name="Han X."/>
            <person name="Huang E."/>
            <person name="Gao Y."/>
            <person name="Liu J."/>
            <person name="Shao H."/>
            <person name="Ye R."/>
            <person name="Li L."/>
            <person name="Wei W."/>
            <person name="Wang X."/>
            <person name="Wang C."/>
            <person name="Yang T."/>
            <person name="Huo Q."/>
            <person name="Li W."/>
            <person name="Guo W."/>
            <person name="Chen H."/>
            <person name="Zhou L."/>
            <person name="Ni X."/>
            <person name="Tian J."/>
            <person name="Zhou Y."/>
            <person name="Sheng Y."/>
            <person name="Liu T."/>
            <person name="Pan Y."/>
            <person name="Xia L."/>
            <person name="Li J."/>
            <person name="Zhao F."/>
            <person name="Cao W."/>
        </authorList>
    </citation>
    <scope>NUCLEOTIDE SEQUENCE</scope>
    <source>
        <strain evidence="1">Dsil-2018</strain>
    </source>
</reference>
<evidence type="ECO:0000313" key="1">
    <source>
        <dbReference type="EMBL" id="KAH7979724.1"/>
    </source>
</evidence>
<evidence type="ECO:0000313" key="2">
    <source>
        <dbReference type="Proteomes" id="UP000821865"/>
    </source>
</evidence>
<gene>
    <name evidence="1" type="ORF">HPB49_010734</name>
</gene>
<accession>A0ACB8E073</accession>
<comment type="caution">
    <text evidence="1">The sequence shown here is derived from an EMBL/GenBank/DDBJ whole genome shotgun (WGS) entry which is preliminary data.</text>
</comment>
<name>A0ACB8E073_DERSI</name>
<protein>
    <submittedName>
        <fullName evidence="1">Uncharacterized protein</fullName>
    </submittedName>
</protein>